<dbReference type="Gene3D" id="1.10.260.40">
    <property type="entry name" value="lambda repressor-like DNA-binding domains"/>
    <property type="match status" value="1"/>
</dbReference>
<dbReference type="CDD" id="cd00093">
    <property type="entry name" value="HTH_XRE"/>
    <property type="match status" value="1"/>
</dbReference>
<protein>
    <submittedName>
        <fullName evidence="2">Helix-turn-helix transcriptional regulator</fullName>
    </submittedName>
</protein>
<keyword evidence="3" id="KW-1185">Reference proteome</keyword>
<evidence type="ECO:0000259" key="1">
    <source>
        <dbReference type="PROSITE" id="PS50943"/>
    </source>
</evidence>
<accession>A0ABT7GL45</accession>
<reference evidence="2 3" key="1">
    <citation type="submission" date="2023-05" db="EMBL/GenBank/DDBJ databases">
        <title>Sequencing and Assembly of Streptomyces sp. NP73.</title>
        <authorList>
            <person name="Konwar A.N."/>
            <person name="Saikia K."/>
            <person name="Thakur D."/>
        </authorList>
    </citation>
    <scope>NUCLEOTIDE SEQUENCE [LARGE SCALE GENOMIC DNA]</scope>
    <source>
        <strain evidence="2 3">NP73</strain>
    </source>
</reference>
<dbReference type="RefSeq" id="WP_285340181.1">
    <property type="nucleotide sequence ID" value="NZ_JASITI010000001.1"/>
</dbReference>
<comment type="caution">
    <text evidence="2">The sequence shown here is derived from an EMBL/GenBank/DDBJ whole genome shotgun (WGS) entry which is preliminary data.</text>
</comment>
<proteinExistence type="predicted"/>
<dbReference type="Pfam" id="PF01381">
    <property type="entry name" value="HTH_3"/>
    <property type="match status" value="1"/>
</dbReference>
<evidence type="ECO:0000313" key="3">
    <source>
        <dbReference type="Proteomes" id="UP001223390"/>
    </source>
</evidence>
<dbReference type="EMBL" id="JASITI010000001">
    <property type="protein sequence ID" value="MDK9494289.1"/>
    <property type="molecule type" value="Genomic_DNA"/>
</dbReference>
<dbReference type="InterPro" id="IPR001387">
    <property type="entry name" value="Cro/C1-type_HTH"/>
</dbReference>
<name>A0ABT7GL45_9ACTN</name>
<dbReference type="InterPro" id="IPR010982">
    <property type="entry name" value="Lambda_DNA-bd_dom_sf"/>
</dbReference>
<dbReference type="PROSITE" id="PS50943">
    <property type="entry name" value="HTH_CROC1"/>
    <property type="match status" value="1"/>
</dbReference>
<organism evidence="2 3">
    <name type="scientific">Streptomyces katrae</name>
    <dbReference type="NCBI Taxonomy" id="68223"/>
    <lineage>
        <taxon>Bacteria</taxon>
        <taxon>Bacillati</taxon>
        <taxon>Actinomycetota</taxon>
        <taxon>Actinomycetes</taxon>
        <taxon>Kitasatosporales</taxon>
        <taxon>Streptomycetaceae</taxon>
        <taxon>Streptomyces</taxon>
    </lineage>
</organism>
<feature type="domain" description="HTH cro/C1-type" evidence="1">
    <location>
        <begin position="47"/>
        <end position="83"/>
    </location>
</feature>
<evidence type="ECO:0000313" key="2">
    <source>
        <dbReference type="EMBL" id="MDK9494289.1"/>
    </source>
</evidence>
<sequence>MEDDQSPTFAQLLDRLFHEVHPPSRGPYTYAEVAEGIRRASTGEGRGVTASAIQQLRTGAKRNPTRHTIKALAEFFGVPACYFVDSGAAERTMADIDLLAALRDQHVRQVALRANGLSVDSLKMLSTVIEQTRKLEGLTTDDPASPE</sequence>
<dbReference type="Proteomes" id="UP001223390">
    <property type="component" value="Unassembled WGS sequence"/>
</dbReference>
<gene>
    <name evidence="2" type="ORF">QEZ40_000160</name>
</gene>